<evidence type="ECO:0000313" key="1">
    <source>
        <dbReference type="EMBL" id="KAH3836246.1"/>
    </source>
</evidence>
<reference evidence="1" key="1">
    <citation type="journal article" date="2019" name="bioRxiv">
        <title>The Genome of the Zebra Mussel, Dreissena polymorpha: A Resource for Invasive Species Research.</title>
        <authorList>
            <person name="McCartney M.A."/>
            <person name="Auch B."/>
            <person name="Kono T."/>
            <person name="Mallez S."/>
            <person name="Zhang Y."/>
            <person name="Obille A."/>
            <person name="Becker A."/>
            <person name="Abrahante J.E."/>
            <person name="Garbe J."/>
            <person name="Badalamenti J.P."/>
            <person name="Herman A."/>
            <person name="Mangelson H."/>
            <person name="Liachko I."/>
            <person name="Sullivan S."/>
            <person name="Sone E.D."/>
            <person name="Koren S."/>
            <person name="Silverstein K.A.T."/>
            <person name="Beckman K.B."/>
            <person name="Gohl D.M."/>
        </authorList>
    </citation>
    <scope>NUCLEOTIDE SEQUENCE</scope>
    <source>
        <strain evidence="1">Duluth1</strain>
        <tissue evidence="1">Whole animal</tissue>
    </source>
</reference>
<protein>
    <submittedName>
        <fullName evidence="1">Uncharacterized protein</fullName>
    </submittedName>
</protein>
<dbReference type="AlphaFoldDB" id="A0A9D4KBG3"/>
<comment type="caution">
    <text evidence="1">The sequence shown here is derived from an EMBL/GenBank/DDBJ whole genome shotgun (WGS) entry which is preliminary data.</text>
</comment>
<proteinExistence type="predicted"/>
<organism evidence="1 2">
    <name type="scientific">Dreissena polymorpha</name>
    <name type="common">Zebra mussel</name>
    <name type="synonym">Mytilus polymorpha</name>
    <dbReference type="NCBI Taxonomy" id="45954"/>
    <lineage>
        <taxon>Eukaryota</taxon>
        <taxon>Metazoa</taxon>
        <taxon>Spiralia</taxon>
        <taxon>Lophotrochozoa</taxon>
        <taxon>Mollusca</taxon>
        <taxon>Bivalvia</taxon>
        <taxon>Autobranchia</taxon>
        <taxon>Heteroconchia</taxon>
        <taxon>Euheterodonta</taxon>
        <taxon>Imparidentia</taxon>
        <taxon>Neoheterodontei</taxon>
        <taxon>Myida</taxon>
        <taxon>Dreissenoidea</taxon>
        <taxon>Dreissenidae</taxon>
        <taxon>Dreissena</taxon>
    </lineage>
</organism>
<reference evidence="1" key="2">
    <citation type="submission" date="2020-11" db="EMBL/GenBank/DDBJ databases">
        <authorList>
            <person name="McCartney M.A."/>
            <person name="Auch B."/>
            <person name="Kono T."/>
            <person name="Mallez S."/>
            <person name="Becker A."/>
            <person name="Gohl D.M."/>
            <person name="Silverstein K.A.T."/>
            <person name="Koren S."/>
            <person name="Bechman K.B."/>
            <person name="Herman A."/>
            <person name="Abrahante J.E."/>
            <person name="Garbe J."/>
        </authorList>
    </citation>
    <scope>NUCLEOTIDE SEQUENCE</scope>
    <source>
        <strain evidence="1">Duluth1</strain>
        <tissue evidence="1">Whole animal</tissue>
    </source>
</reference>
<name>A0A9D4KBG3_DREPO</name>
<evidence type="ECO:0000313" key="2">
    <source>
        <dbReference type="Proteomes" id="UP000828390"/>
    </source>
</evidence>
<dbReference type="Proteomes" id="UP000828390">
    <property type="component" value="Unassembled WGS sequence"/>
</dbReference>
<accession>A0A9D4KBG3</accession>
<dbReference type="EMBL" id="JAIWYP010000004">
    <property type="protein sequence ID" value="KAH3836246.1"/>
    <property type="molecule type" value="Genomic_DNA"/>
</dbReference>
<gene>
    <name evidence="1" type="ORF">DPMN_109616</name>
</gene>
<keyword evidence="2" id="KW-1185">Reference proteome</keyword>
<sequence>MQTVRQCEERNWPEIIDTNADEGTITSTDQQSVGNSKYTDVSSIAGDLGPLNGTFNITQRNFDLTMESTEKFVYI</sequence>